<keyword evidence="4" id="KW-1185">Reference proteome</keyword>
<dbReference type="EMBL" id="BPFB01000003">
    <property type="protein sequence ID" value="GIU42548.1"/>
    <property type="molecule type" value="Genomic_DNA"/>
</dbReference>
<dbReference type="RefSeq" id="WP_119977836.1">
    <property type="nucleotide sequence ID" value="NZ_BPFB01000003.1"/>
</dbReference>
<comment type="caution">
    <text evidence="3">The sequence shown here is derived from an EMBL/GenBank/DDBJ whole genome shotgun (WGS) entry which is preliminary data.</text>
</comment>
<reference evidence="3 4" key="1">
    <citation type="submission" date="2021-05" db="EMBL/GenBank/DDBJ databases">
        <title>Molecular characterization for Shewanella algae harboring chromosomal blaOXA-55-like strains isolated from clinical and environment sample.</title>
        <authorList>
            <person name="Ohama Y."/>
            <person name="Aoki K."/>
            <person name="Harada S."/>
            <person name="Moriya K."/>
            <person name="Ishii Y."/>
            <person name="Tateda K."/>
        </authorList>
    </citation>
    <scope>NUCLEOTIDE SEQUENCE [LARGE SCALE GENOMIC DNA]</scope>
    <source>
        <strain evidence="3 4">LMG 23746</strain>
    </source>
</reference>
<gene>
    <name evidence="3" type="ORF">TUM4630_03790</name>
</gene>
<sequence length="266" mass="28899">MEVNIYQVDSFTSEVFKGNPAGVCITEQSLDKSTMLAISAEMAVSETAFLALDTMQLRWFTPEVEVSLCGHGTLAVAHILKELGRNRTGDIIEFNTLSGILQAELDSDCIHLLFPAPRLDMATRVDPELIQFLGMAADSVIDYGTFDTKQLIVLDSEDELKRLAPNFGGLAKLQGRGVLVTAKSDSAVDFVSRYFAPWVGVNEDPVTGSAHCALCLYWSEKLHKSRMQGFQASSRGGHVDVELLASGLIKLSGQAVTVLKGQMKIA</sequence>
<dbReference type="PIRSF" id="PIRSF016184">
    <property type="entry name" value="PhzC_PhzF"/>
    <property type="match status" value="1"/>
</dbReference>
<keyword evidence="2" id="KW-0413">Isomerase</keyword>
<comment type="similarity">
    <text evidence="1">Belongs to the PhzF family.</text>
</comment>
<dbReference type="SUPFAM" id="SSF54506">
    <property type="entry name" value="Diaminopimelate epimerase-like"/>
    <property type="match status" value="1"/>
</dbReference>
<dbReference type="Proteomes" id="UP000761574">
    <property type="component" value="Unassembled WGS sequence"/>
</dbReference>
<dbReference type="PANTHER" id="PTHR13774">
    <property type="entry name" value="PHENAZINE BIOSYNTHESIS PROTEIN"/>
    <property type="match status" value="1"/>
</dbReference>
<evidence type="ECO:0000256" key="2">
    <source>
        <dbReference type="ARBA" id="ARBA00023235"/>
    </source>
</evidence>
<accession>A0ABQ4P4W0</accession>
<dbReference type="Pfam" id="PF02567">
    <property type="entry name" value="PhzC-PhzF"/>
    <property type="match status" value="1"/>
</dbReference>
<dbReference type="PANTHER" id="PTHR13774:SF17">
    <property type="entry name" value="PHENAZINE BIOSYNTHESIS-LIKE DOMAIN-CONTAINING PROTEIN"/>
    <property type="match status" value="1"/>
</dbReference>
<dbReference type="Gene3D" id="3.10.310.10">
    <property type="entry name" value="Diaminopimelate Epimerase, Chain A, domain 1"/>
    <property type="match status" value="2"/>
</dbReference>
<dbReference type="InterPro" id="IPR003719">
    <property type="entry name" value="Phenazine_PhzF-like"/>
</dbReference>
<protein>
    <submittedName>
        <fullName evidence="3">Phenazine biosynthesis protein PhzF</fullName>
    </submittedName>
</protein>
<evidence type="ECO:0000313" key="3">
    <source>
        <dbReference type="EMBL" id="GIU42548.1"/>
    </source>
</evidence>
<name>A0ABQ4P4W0_9GAMM</name>
<evidence type="ECO:0000256" key="1">
    <source>
        <dbReference type="ARBA" id="ARBA00008270"/>
    </source>
</evidence>
<organism evidence="3 4">
    <name type="scientific">Shewanella algidipiscicola</name>
    <dbReference type="NCBI Taxonomy" id="614070"/>
    <lineage>
        <taxon>Bacteria</taxon>
        <taxon>Pseudomonadati</taxon>
        <taxon>Pseudomonadota</taxon>
        <taxon>Gammaproteobacteria</taxon>
        <taxon>Alteromonadales</taxon>
        <taxon>Shewanellaceae</taxon>
        <taxon>Shewanella</taxon>
    </lineage>
</organism>
<proteinExistence type="inferred from homology"/>
<evidence type="ECO:0000313" key="4">
    <source>
        <dbReference type="Proteomes" id="UP000761574"/>
    </source>
</evidence>
<dbReference type="NCBIfam" id="TIGR00654">
    <property type="entry name" value="PhzF_family"/>
    <property type="match status" value="1"/>
</dbReference>